<evidence type="ECO:0000313" key="1">
    <source>
        <dbReference type="EMBL" id="MBD3942119.1"/>
    </source>
</evidence>
<dbReference type="Proteomes" id="UP000598426">
    <property type="component" value="Unassembled WGS sequence"/>
</dbReference>
<dbReference type="Gene3D" id="3.40.50.1010">
    <property type="entry name" value="5'-nuclease"/>
    <property type="match status" value="1"/>
</dbReference>
<organism evidence="1 2">
    <name type="scientific">Microbacterium helvum</name>
    <dbReference type="NCBI Taxonomy" id="2773713"/>
    <lineage>
        <taxon>Bacteria</taxon>
        <taxon>Bacillati</taxon>
        <taxon>Actinomycetota</taxon>
        <taxon>Actinomycetes</taxon>
        <taxon>Micrococcales</taxon>
        <taxon>Microbacteriaceae</taxon>
        <taxon>Microbacterium</taxon>
    </lineage>
</organism>
<evidence type="ECO:0000313" key="2">
    <source>
        <dbReference type="Proteomes" id="UP000598426"/>
    </source>
</evidence>
<protein>
    <submittedName>
        <fullName evidence="1">NYN domain-containing protein</fullName>
    </submittedName>
</protein>
<comment type="caution">
    <text evidence="1">The sequence shown here is derived from an EMBL/GenBank/DDBJ whole genome shotgun (WGS) entry which is preliminary data.</text>
</comment>
<accession>A0ABR8NPL1</accession>
<reference evidence="1 2" key="1">
    <citation type="submission" date="2020-09" db="EMBL/GenBank/DDBJ databases">
        <title>Isolation and identification of active actinomycetes.</title>
        <authorList>
            <person name="Li X."/>
        </authorList>
    </citation>
    <scope>NUCLEOTIDE SEQUENCE [LARGE SCALE GENOMIC DNA]</scope>
    <source>
        <strain evidence="1 2">NEAU-LLC</strain>
    </source>
</reference>
<sequence length="248" mass="27119">MRVGVYVDAFNVYYGARGQCGRGSAGWRWLDLLSLSSSLAEARFGPRAAIVGLAYCTALREKEGDPSSVRDQLVYLNALQLDGRVRVEFGQYNVKTGKGVLLAPSSARRRRYQRVISPGVAEIPAWLPAEETIGPEGDTNLFVHYSSFEEKGSDVNVATRLLTDVLERRVDAAIVVSNDGDLSLPLRVVRQHVPVGLVNPTARPLSQMLKGLPADGVGGHWWVKLGPDDYRAHQFAESVGGFDKPVGW</sequence>
<dbReference type="EMBL" id="JACXZS010000006">
    <property type="protein sequence ID" value="MBD3942119.1"/>
    <property type="molecule type" value="Genomic_DNA"/>
</dbReference>
<keyword evidence="2" id="KW-1185">Reference proteome</keyword>
<name>A0ABR8NPL1_9MICO</name>
<gene>
    <name evidence="1" type="ORF">IF188_10460</name>
</gene>
<dbReference type="RefSeq" id="WP_191171750.1">
    <property type="nucleotide sequence ID" value="NZ_JACXZS010000006.1"/>
</dbReference>
<proteinExistence type="predicted"/>